<feature type="region of interest" description="Disordered" evidence="2">
    <location>
        <begin position="108"/>
        <end position="137"/>
    </location>
</feature>
<evidence type="ECO:0000256" key="3">
    <source>
        <dbReference type="SAM" id="SignalP"/>
    </source>
</evidence>
<proteinExistence type="predicted"/>
<sequence>MKPVVVLLLLGLMVQDAAAVTHSLKYFYTASSGVPNFPEFVSVGLVDDVPIDHYDSNTKTAEPKQDWMSRVTEDDPQYWQRNTGNVVGDQQVFKANIEIVKQRFNQTGDQNKWSGAGHSELVQKNSPAGTSSSQQFDNTQLIEDHYCLVS</sequence>
<evidence type="ECO:0000313" key="5">
    <source>
        <dbReference type="EMBL" id="TDH03725.1"/>
    </source>
</evidence>
<dbReference type="PANTHER" id="PTHR16675:SF237">
    <property type="entry name" value="MHC CLASS I ANTIGEN TRANSCRIPT VARIANT 1-RELATED"/>
    <property type="match status" value="1"/>
</dbReference>
<evidence type="ECO:0000256" key="2">
    <source>
        <dbReference type="SAM" id="MobiDB-lite"/>
    </source>
</evidence>
<dbReference type="Pfam" id="PF00129">
    <property type="entry name" value="MHC_I"/>
    <property type="match status" value="1"/>
</dbReference>
<feature type="domain" description="MHC class I-like antigen recognition-like" evidence="4">
    <location>
        <begin position="21"/>
        <end position="108"/>
    </location>
</feature>
<dbReference type="GO" id="GO:0006955">
    <property type="term" value="P:immune response"/>
    <property type="evidence" value="ECO:0007669"/>
    <property type="project" value="TreeGrafter"/>
</dbReference>
<evidence type="ECO:0000256" key="1">
    <source>
        <dbReference type="ARBA" id="ARBA00023180"/>
    </source>
</evidence>
<keyword evidence="1" id="KW-0325">Glycoprotein</keyword>
<evidence type="ECO:0000259" key="4">
    <source>
        <dbReference type="Pfam" id="PF00129"/>
    </source>
</evidence>
<feature type="signal peptide" evidence="3">
    <location>
        <begin position="1"/>
        <end position="19"/>
    </location>
</feature>
<dbReference type="InterPro" id="IPR011161">
    <property type="entry name" value="MHC_I-like_Ag-recog"/>
</dbReference>
<dbReference type="GO" id="GO:0009897">
    <property type="term" value="C:external side of plasma membrane"/>
    <property type="evidence" value="ECO:0007669"/>
    <property type="project" value="TreeGrafter"/>
</dbReference>
<keyword evidence="6" id="KW-1185">Reference proteome</keyword>
<dbReference type="InterPro" id="IPR050208">
    <property type="entry name" value="MHC_class-I_related"/>
</dbReference>
<feature type="compositionally biased region" description="Polar residues" evidence="2">
    <location>
        <begin position="122"/>
        <end position="137"/>
    </location>
</feature>
<dbReference type="SUPFAM" id="SSF54452">
    <property type="entry name" value="MHC antigen-recognition domain"/>
    <property type="match status" value="1"/>
</dbReference>
<dbReference type="InterPro" id="IPR011162">
    <property type="entry name" value="MHC_I/II-like_Ag-recog"/>
</dbReference>
<evidence type="ECO:0000313" key="6">
    <source>
        <dbReference type="Proteomes" id="UP000295070"/>
    </source>
</evidence>
<dbReference type="InterPro" id="IPR037055">
    <property type="entry name" value="MHC_I-like_Ag-recog_sf"/>
</dbReference>
<dbReference type="Proteomes" id="UP000295070">
    <property type="component" value="Chromosome 14"/>
</dbReference>
<dbReference type="Gene3D" id="3.30.500.10">
    <property type="entry name" value="MHC class I-like antigen recognition-like"/>
    <property type="match status" value="1"/>
</dbReference>
<organism evidence="5 6">
    <name type="scientific">Perca flavescens</name>
    <name type="common">American yellow perch</name>
    <name type="synonym">Morone flavescens</name>
    <dbReference type="NCBI Taxonomy" id="8167"/>
    <lineage>
        <taxon>Eukaryota</taxon>
        <taxon>Metazoa</taxon>
        <taxon>Chordata</taxon>
        <taxon>Craniata</taxon>
        <taxon>Vertebrata</taxon>
        <taxon>Euteleostomi</taxon>
        <taxon>Actinopterygii</taxon>
        <taxon>Neopterygii</taxon>
        <taxon>Teleostei</taxon>
        <taxon>Neoteleostei</taxon>
        <taxon>Acanthomorphata</taxon>
        <taxon>Eupercaria</taxon>
        <taxon>Perciformes</taxon>
        <taxon>Percoidei</taxon>
        <taxon>Percidae</taxon>
        <taxon>Percinae</taxon>
        <taxon>Perca</taxon>
    </lineage>
</organism>
<feature type="chain" id="PRO_5019851410" description="MHC class I-like antigen recognition-like domain-containing protein" evidence="3">
    <location>
        <begin position="20"/>
        <end position="150"/>
    </location>
</feature>
<dbReference type="AlphaFoldDB" id="A0A484CNS0"/>
<dbReference type="PANTHER" id="PTHR16675">
    <property type="entry name" value="MHC CLASS I-RELATED"/>
    <property type="match status" value="1"/>
</dbReference>
<name>A0A484CNS0_PERFV</name>
<accession>A0A484CNS0</accession>
<keyword evidence="3" id="KW-0732">Signal</keyword>
<dbReference type="GO" id="GO:0005615">
    <property type="term" value="C:extracellular space"/>
    <property type="evidence" value="ECO:0007669"/>
    <property type="project" value="TreeGrafter"/>
</dbReference>
<protein>
    <recommendedName>
        <fullName evidence="4">MHC class I-like antigen recognition-like domain-containing protein</fullName>
    </recommendedName>
</protein>
<gene>
    <name evidence="5" type="ORF">EPR50_G00145100</name>
</gene>
<reference evidence="5 6" key="1">
    <citation type="submission" date="2019-01" db="EMBL/GenBank/DDBJ databases">
        <title>A chromosome-scale genome assembly of the yellow perch, Perca flavescens.</title>
        <authorList>
            <person name="Feron R."/>
            <person name="Morvezen R."/>
            <person name="Bestin A."/>
            <person name="Haffray P."/>
            <person name="Klopp C."/>
            <person name="Zahm M."/>
            <person name="Cabau C."/>
            <person name="Roques C."/>
            <person name="Donnadieu C."/>
            <person name="Bouchez O."/>
            <person name="Christie M."/>
            <person name="Larson W."/>
            <person name="Guiguen Y."/>
        </authorList>
    </citation>
    <scope>NUCLEOTIDE SEQUENCE [LARGE SCALE GENOMIC DNA]</scope>
    <source>
        <strain evidence="5">YP-PL-M2</strain>
        <tissue evidence="5">Blood</tissue>
    </source>
</reference>
<comment type="caution">
    <text evidence="5">The sequence shown here is derived from an EMBL/GenBank/DDBJ whole genome shotgun (WGS) entry which is preliminary data.</text>
</comment>
<dbReference type="EMBL" id="SCKG01000014">
    <property type="protein sequence ID" value="TDH03725.1"/>
    <property type="molecule type" value="Genomic_DNA"/>
</dbReference>